<dbReference type="Proteomes" id="UP000276133">
    <property type="component" value="Unassembled WGS sequence"/>
</dbReference>
<dbReference type="AlphaFoldDB" id="A0A3M7PI85"/>
<keyword evidence="2" id="KW-1185">Reference proteome</keyword>
<comment type="caution">
    <text evidence="1">The sequence shown here is derived from an EMBL/GenBank/DDBJ whole genome shotgun (WGS) entry which is preliminary data.</text>
</comment>
<accession>A0A3M7PI85</accession>
<protein>
    <submittedName>
        <fullName evidence="1">Uncharacterized protein</fullName>
    </submittedName>
</protein>
<evidence type="ECO:0000313" key="1">
    <source>
        <dbReference type="EMBL" id="RMZ98377.1"/>
    </source>
</evidence>
<organism evidence="1 2">
    <name type="scientific">Brachionus plicatilis</name>
    <name type="common">Marine rotifer</name>
    <name type="synonym">Brachionus muelleri</name>
    <dbReference type="NCBI Taxonomy" id="10195"/>
    <lineage>
        <taxon>Eukaryota</taxon>
        <taxon>Metazoa</taxon>
        <taxon>Spiralia</taxon>
        <taxon>Gnathifera</taxon>
        <taxon>Rotifera</taxon>
        <taxon>Eurotatoria</taxon>
        <taxon>Monogononta</taxon>
        <taxon>Pseudotrocha</taxon>
        <taxon>Ploima</taxon>
        <taxon>Brachionidae</taxon>
        <taxon>Brachionus</taxon>
    </lineage>
</organism>
<reference evidence="1 2" key="1">
    <citation type="journal article" date="2018" name="Sci. Rep.">
        <title>Genomic signatures of local adaptation to the degree of environmental predictability in rotifers.</title>
        <authorList>
            <person name="Franch-Gras L."/>
            <person name="Hahn C."/>
            <person name="Garcia-Roger E.M."/>
            <person name="Carmona M.J."/>
            <person name="Serra M."/>
            <person name="Gomez A."/>
        </authorList>
    </citation>
    <scope>NUCLEOTIDE SEQUENCE [LARGE SCALE GENOMIC DNA]</scope>
    <source>
        <strain evidence="1">HYR1</strain>
    </source>
</reference>
<evidence type="ECO:0000313" key="2">
    <source>
        <dbReference type="Proteomes" id="UP000276133"/>
    </source>
</evidence>
<sequence length="68" mass="7923">MLQLRSRQIRIVALVYQKLISLALVDCRSTFKFCCEELFNEASTDEWLFIHDDDEGGDCDLGTEDRHI</sequence>
<gene>
    <name evidence="1" type="ORF">BpHYR1_045442</name>
</gene>
<dbReference type="EMBL" id="REGN01010815">
    <property type="protein sequence ID" value="RMZ98377.1"/>
    <property type="molecule type" value="Genomic_DNA"/>
</dbReference>
<proteinExistence type="predicted"/>
<name>A0A3M7PI85_BRAPC</name>